<dbReference type="PROSITE" id="PS50801">
    <property type="entry name" value="STAS"/>
    <property type="match status" value="1"/>
</dbReference>
<sequence length="112" mass="12111">MELAIQQCGEAKIVRPEAARIDAAVAIEFKDLMRPVCAEADGRILLDLSEVQFIDSSGLGAVVAVMKMLEPPATLELVTLNPTVDMVFRLTRMDSVFRIHATLDAALAQDAA</sequence>
<dbReference type="EMBL" id="FOXV01000001">
    <property type="protein sequence ID" value="SFP99470.1"/>
    <property type="molecule type" value="Genomic_DNA"/>
</dbReference>
<dbReference type="Proteomes" id="UP000243106">
    <property type="component" value="Unassembled WGS sequence"/>
</dbReference>
<name>A0A1I5UW75_9RHOB</name>
<dbReference type="STRING" id="93684.SAMN05421853_101200"/>
<dbReference type="GO" id="GO:0043856">
    <property type="term" value="F:anti-sigma factor antagonist activity"/>
    <property type="evidence" value="ECO:0007669"/>
    <property type="project" value="InterPro"/>
</dbReference>
<dbReference type="PANTHER" id="PTHR33495">
    <property type="entry name" value="ANTI-SIGMA FACTOR ANTAGONIST TM_1081-RELATED-RELATED"/>
    <property type="match status" value="1"/>
</dbReference>
<protein>
    <recommendedName>
        <fullName evidence="2">Anti-sigma factor antagonist</fullName>
    </recommendedName>
</protein>
<evidence type="ECO:0000259" key="3">
    <source>
        <dbReference type="PROSITE" id="PS50801"/>
    </source>
</evidence>
<evidence type="ECO:0000313" key="4">
    <source>
        <dbReference type="EMBL" id="SFP99470.1"/>
    </source>
</evidence>
<gene>
    <name evidence="4" type="ORF">SAMN05421853_101200</name>
</gene>
<proteinExistence type="inferred from homology"/>
<dbReference type="InterPro" id="IPR003658">
    <property type="entry name" value="Anti-sigma_ant"/>
</dbReference>
<organism evidence="4 5">
    <name type="scientific">Roseivivax halotolerans</name>
    <dbReference type="NCBI Taxonomy" id="93684"/>
    <lineage>
        <taxon>Bacteria</taxon>
        <taxon>Pseudomonadati</taxon>
        <taxon>Pseudomonadota</taxon>
        <taxon>Alphaproteobacteria</taxon>
        <taxon>Rhodobacterales</taxon>
        <taxon>Roseobacteraceae</taxon>
        <taxon>Roseivivax</taxon>
    </lineage>
</organism>
<dbReference type="Gene3D" id="3.30.750.24">
    <property type="entry name" value="STAS domain"/>
    <property type="match status" value="1"/>
</dbReference>
<dbReference type="InterPro" id="IPR002645">
    <property type="entry name" value="STAS_dom"/>
</dbReference>
<comment type="similarity">
    <text evidence="1 2">Belongs to the anti-sigma-factor antagonist family.</text>
</comment>
<dbReference type="RefSeq" id="WP_093008922.1">
    <property type="nucleotide sequence ID" value="NZ_FOXV01000001.1"/>
</dbReference>
<feature type="domain" description="STAS" evidence="3">
    <location>
        <begin position="21"/>
        <end position="110"/>
    </location>
</feature>
<dbReference type="Pfam" id="PF01740">
    <property type="entry name" value="STAS"/>
    <property type="match status" value="1"/>
</dbReference>
<dbReference type="NCBIfam" id="TIGR00377">
    <property type="entry name" value="ant_ant_sig"/>
    <property type="match status" value="1"/>
</dbReference>
<reference evidence="5" key="1">
    <citation type="submission" date="2016-10" db="EMBL/GenBank/DDBJ databases">
        <authorList>
            <person name="Varghese N."/>
            <person name="Submissions S."/>
        </authorList>
    </citation>
    <scope>NUCLEOTIDE SEQUENCE [LARGE SCALE GENOMIC DNA]</scope>
    <source>
        <strain evidence="5">JCM 10271</strain>
    </source>
</reference>
<evidence type="ECO:0000256" key="1">
    <source>
        <dbReference type="ARBA" id="ARBA00009013"/>
    </source>
</evidence>
<evidence type="ECO:0000313" key="5">
    <source>
        <dbReference type="Proteomes" id="UP000243106"/>
    </source>
</evidence>
<dbReference type="InterPro" id="IPR036513">
    <property type="entry name" value="STAS_dom_sf"/>
</dbReference>
<accession>A0A1I5UW75</accession>
<keyword evidence="5" id="KW-1185">Reference proteome</keyword>
<dbReference type="CDD" id="cd07043">
    <property type="entry name" value="STAS_anti-anti-sigma_factors"/>
    <property type="match status" value="1"/>
</dbReference>
<evidence type="ECO:0000256" key="2">
    <source>
        <dbReference type="RuleBase" id="RU003749"/>
    </source>
</evidence>
<dbReference type="PANTHER" id="PTHR33495:SF2">
    <property type="entry name" value="ANTI-SIGMA FACTOR ANTAGONIST TM_1081-RELATED"/>
    <property type="match status" value="1"/>
</dbReference>
<dbReference type="SUPFAM" id="SSF52091">
    <property type="entry name" value="SpoIIaa-like"/>
    <property type="match status" value="1"/>
</dbReference>
<dbReference type="AlphaFoldDB" id="A0A1I5UW75"/>